<feature type="domain" description="NnrU" evidence="6">
    <location>
        <begin position="4"/>
        <end position="223"/>
    </location>
</feature>
<evidence type="ECO:0000256" key="3">
    <source>
        <dbReference type="ARBA" id="ARBA00022989"/>
    </source>
</evidence>
<reference evidence="7 8" key="1">
    <citation type="journal article" date="2013" name="Genome Announc.">
        <title>Draft Genome Sequence of an Alphaproteobacterium, Caenispirillum salinarum AK4(T), Isolated from a Solar Saltern.</title>
        <authorList>
            <person name="Khatri I."/>
            <person name="Singh A."/>
            <person name="Korpole S."/>
            <person name="Pinnaka A.K."/>
            <person name="Subramanian S."/>
        </authorList>
    </citation>
    <scope>NUCLEOTIDE SEQUENCE [LARGE SCALE GENOMIC DNA]</scope>
    <source>
        <strain evidence="7 8">AK4</strain>
    </source>
</reference>
<dbReference type="AlphaFoldDB" id="K9GQD2"/>
<keyword evidence="8" id="KW-1185">Reference proteome</keyword>
<dbReference type="STRING" id="1238182.C882_1136"/>
<feature type="transmembrane region" description="Helical" evidence="5">
    <location>
        <begin position="198"/>
        <end position="219"/>
    </location>
</feature>
<keyword evidence="4 5" id="KW-0472">Membrane</keyword>
<dbReference type="Pfam" id="PF07298">
    <property type="entry name" value="NnrU"/>
    <property type="match status" value="1"/>
</dbReference>
<feature type="transmembrane region" description="Helical" evidence="5">
    <location>
        <begin position="123"/>
        <end position="156"/>
    </location>
</feature>
<dbReference type="InterPro" id="IPR009915">
    <property type="entry name" value="NnrU_dom"/>
</dbReference>
<keyword evidence="2 5" id="KW-0812">Transmembrane</keyword>
<protein>
    <submittedName>
        <fullName evidence="7">NnrU family protein</fullName>
    </submittedName>
</protein>
<dbReference type="OrthoDB" id="5293641at2"/>
<dbReference type="RefSeq" id="WP_009541792.1">
    <property type="nucleotide sequence ID" value="NZ_ANHY01000017.1"/>
</dbReference>
<dbReference type="PANTHER" id="PTHR35988:SF2">
    <property type="entry name" value="15-CIS-ZETA-CAROTENE ISOMERASE, CHLOROPLASTIC"/>
    <property type="match status" value="1"/>
</dbReference>
<accession>K9GQD2</accession>
<evidence type="ECO:0000313" key="7">
    <source>
        <dbReference type="EMBL" id="EKV28135.1"/>
    </source>
</evidence>
<comment type="caution">
    <text evidence="7">The sequence shown here is derived from an EMBL/GenBank/DDBJ whole genome shotgun (WGS) entry which is preliminary data.</text>
</comment>
<gene>
    <name evidence="7" type="ORF">C882_1136</name>
</gene>
<evidence type="ECO:0000256" key="1">
    <source>
        <dbReference type="ARBA" id="ARBA00004141"/>
    </source>
</evidence>
<comment type="subcellular location">
    <subcellularLocation>
        <location evidence="1">Membrane</location>
        <topology evidence="1">Multi-pass membrane protein</topology>
    </subcellularLocation>
</comment>
<keyword evidence="3 5" id="KW-1133">Transmembrane helix</keyword>
<dbReference type="Gene3D" id="1.20.120.1630">
    <property type="match status" value="1"/>
</dbReference>
<evidence type="ECO:0000256" key="4">
    <source>
        <dbReference type="ARBA" id="ARBA00023136"/>
    </source>
</evidence>
<name>K9GQD2_9PROT</name>
<evidence type="ECO:0000313" key="8">
    <source>
        <dbReference type="Proteomes" id="UP000009881"/>
    </source>
</evidence>
<feature type="transmembrane region" description="Helical" evidence="5">
    <location>
        <begin position="70"/>
        <end position="90"/>
    </location>
</feature>
<dbReference type="PANTHER" id="PTHR35988">
    <property type="entry name" value="15-CIS-ZETA-CAROTENE ISOMERASE, CHLOROPLASTIC"/>
    <property type="match status" value="1"/>
</dbReference>
<sequence length="226" mass="24160">MTSLVLACLLFLLPHLVITPTAARPALMNAMGERIYLVLYSALSLGALVWMSIAYGDAPYVHVWTPPPGLPHLSLILVPIAFVLMVLAVATPNPTSVGARKVLEKGEARGIFGITRHPLMWAFILWAVAHLLANGDLASILLFGTIFITAAVGMVLQDKRKSREAPEGFGRLKAHSSIIPFAALVSGRAKPALGWADAAKAAAGLVLFAVLLMSHRWLFGVSPLPM</sequence>
<dbReference type="GO" id="GO:0016020">
    <property type="term" value="C:membrane"/>
    <property type="evidence" value="ECO:0007669"/>
    <property type="project" value="UniProtKB-SubCell"/>
</dbReference>
<evidence type="ECO:0000256" key="2">
    <source>
        <dbReference type="ARBA" id="ARBA00022692"/>
    </source>
</evidence>
<evidence type="ECO:0000259" key="6">
    <source>
        <dbReference type="Pfam" id="PF07298"/>
    </source>
</evidence>
<dbReference type="GO" id="GO:0090471">
    <property type="term" value="F:9,15,9'-tri-cis-zeta-carotene isomerase activity"/>
    <property type="evidence" value="ECO:0007669"/>
    <property type="project" value="TreeGrafter"/>
</dbReference>
<dbReference type="eggNOG" id="COG4094">
    <property type="taxonomic scope" value="Bacteria"/>
</dbReference>
<evidence type="ECO:0000256" key="5">
    <source>
        <dbReference type="SAM" id="Phobius"/>
    </source>
</evidence>
<feature type="transmembrane region" description="Helical" evidence="5">
    <location>
        <begin position="35"/>
        <end position="58"/>
    </location>
</feature>
<dbReference type="Proteomes" id="UP000009881">
    <property type="component" value="Unassembled WGS sequence"/>
</dbReference>
<proteinExistence type="predicted"/>
<organism evidence="7 8">
    <name type="scientific">Caenispirillum salinarum AK4</name>
    <dbReference type="NCBI Taxonomy" id="1238182"/>
    <lineage>
        <taxon>Bacteria</taxon>
        <taxon>Pseudomonadati</taxon>
        <taxon>Pseudomonadota</taxon>
        <taxon>Alphaproteobacteria</taxon>
        <taxon>Rhodospirillales</taxon>
        <taxon>Novispirillaceae</taxon>
        <taxon>Caenispirillum</taxon>
    </lineage>
</organism>
<dbReference type="EMBL" id="ANHY01000017">
    <property type="protein sequence ID" value="EKV28135.1"/>
    <property type="molecule type" value="Genomic_DNA"/>
</dbReference>